<keyword evidence="3" id="KW-1185">Reference proteome</keyword>
<dbReference type="Gene3D" id="2.40.30.10">
    <property type="entry name" value="Translation factors"/>
    <property type="match status" value="1"/>
</dbReference>
<dbReference type="CDD" id="cd06193">
    <property type="entry name" value="siderophore_interacting"/>
    <property type="match status" value="1"/>
</dbReference>
<dbReference type="Proteomes" id="UP000219482">
    <property type="component" value="Unassembled WGS sequence"/>
</dbReference>
<dbReference type="Pfam" id="PF08021">
    <property type="entry name" value="FAD_binding_9"/>
    <property type="match status" value="1"/>
</dbReference>
<dbReference type="EMBL" id="OCNK01000009">
    <property type="protein sequence ID" value="SOE04062.1"/>
    <property type="molecule type" value="Genomic_DNA"/>
</dbReference>
<dbReference type="InterPro" id="IPR017927">
    <property type="entry name" value="FAD-bd_FR_type"/>
</dbReference>
<dbReference type="RefSeq" id="WP_097186127.1">
    <property type="nucleotide sequence ID" value="NZ_OCNK01000009.1"/>
</dbReference>
<dbReference type="Gene3D" id="3.40.50.80">
    <property type="entry name" value="Nucleotide-binding domain of ferredoxin-NADP reductase (FNR) module"/>
    <property type="match status" value="1"/>
</dbReference>
<dbReference type="InterPro" id="IPR007037">
    <property type="entry name" value="SIP_rossman_dom"/>
</dbReference>
<dbReference type="InterPro" id="IPR039261">
    <property type="entry name" value="FNR_nucleotide-bd"/>
</dbReference>
<sequence length="312" mass="33611">MTVEALQVPVYRPFAVQVARLQRLSPSFLRVTFTGADMPEFSSNGFDQRIKVMLPLPGRGIDDCPTDPDWYGAWRALPAERRMPIRTYTIRALRPELGEVDVDFVLHGATGPASAWAETAAVGDEVVLIGPNARFPGPTGGFEWHPPLDASCLLIAGDETAVPAICAIVETLPAGQQARVLLEVPTSADALNIVAPAGVQVTWLPRWPDDGTPPAPRGARLTAAVVAAVDDLADVLAPTPGVEIEDVDVDAGILWEVPQEESLPRRSSGVYAWLAGEAGVVKGLRRHLVQERGVDRRAVAFMGYWRDGKTSD</sequence>
<dbReference type="PANTHER" id="PTHR30157">
    <property type="entry name" value="FERRIC REDUCTASE, NADPH-DEPENDENT"/>
    <property type="match status" value="1"/>
</dbReference>
<dbReference type="PROSITE" id="PS51384">
    <property type="entry name" value="FAD_FR"/>
    <property type="match status" value="1"/>
</dbReference>
<evidence type="ECO:0000313" key="3">
    <source>
        <dbReference type="Proteomes" id="UP000219482"/>
    </source>
</evidence>
<dbReference type="InterPro" id="IPR013113">
    <property type="entry name" value="SIP_FAD-bd"/>
</dbReference>
<dbReference type="SUPFAM" id="SSF63380">
    <property type="entry name" value="Riboflavin synthase domain-like"/>
    <property type="match status" value="1"/>
</dbReference>
<feature type="domain" description="FAD-binding FR-type" evidence="1">
    <location>
        <begin position="11"/>
        <end position="138"/>
    </location>
</feature>
<evidence type="ECO:0000313" key="2">
    <source>
        <dbReference type="EMBL" id="SOE04062.1"/>
    </source>
</evidence>
<dbReference type="PANTHER" id="PTHR30157:SF0">
    <property type="entry name" value="NADPH-DEPENDENT FERRIC-CHELATE REDUCTASE"/>
    <property type="match status" value="1"/>
</dbReference>
<dbReference type="OrthoDB" id="3291337at2"/>
<evidence type="ECO:0000259" key="1">
    <source>
        <dbReference type="PROSITE" id="PS51384"/>
    </source>
</evidence>
<gene>
    <name evidence="2" type="ORF">SAMN06272739_4441</name>
</gene>
<dbReference type="AlphaFoldDB" id="A0A286H8M3"/>
<accession>A0A286H8M3</accession>
<proteinExistence type="predicted"/>
<dbReference type="GO" id="GO:0016491">
    <property type="term" value="F:oxidoreductase activity"/>
    <property type="evidence" value="ECO:0007669"/>
    <property type="project" value="InterPro"/>
</dbReference>
<reference evidence="3" key="1">
    <citation type="submission" date="2017-09" db="EMBL/GenBank/DDBJ databases">
        <authorList>
            <person name="Varghese N."/>
            <person name="Submissions S."/>
        </authorList>
    </citation>
    <scope>NUCLEOTIDE SEQUENCE [LARGE SCALE GENOMIC DNA]</scope>
    <source>
        <strain evidence="3">DSM 44270</strain>
    </source>
</reference>
<protein>
    <submittedName>
        <fullName evidence="2">NADPH-dependent ferric siderophore reductase, contains FAD-binding and SIP domains</fullName>
    </submittedName>
</protein>
<organism evidence="2 3">
    <name type="scientific">Blastococcus haudaquaticus</name>
    <dbReference type="NCBI Taxonomy" id="1938745"/>
    <lineage>
        <taxon>Bacteria</taxon>
        <taxon>Bacillati</taxon>
        <taxon>Actinomycetota</taxon>
        <taxon>Actinomycetes</taxon>
        <taxon>Geodermatophilales</taxon>
        <taxon>Geodermatophilaceae</taxon>
        <taxon>Blastococcus</taxon>
    </lineage>
</organism>
<dbReference type="InterPro" id="IPR039374">
    <property type="entry name" value="SIP_fam"/>
</dbReference>
<dbReference type="InterPro" id="IPR017938">
    <property type="entry name" value="Riboflavin_synthase-like_b-brl"/>
</dbReference>
<name>A0A286H8M3_9ACTN</name>
<dbReference type="Pfam" id="PF04954">
    <property type="entry name" value="SIP"/>
    <property type="match status" value="1"/>
</dbReference>